<dbReference type="AlphaFoldDB" id="A0A8C9QXF5"/>
<reference evidence="3 4" key="1">
    <citation type="submission" date="2019-04" db="EMBL/GenBank/DDBJ databases">
        <authorList>
            <consortium name="Wellcome Sanger Institute Data Sharing"/>
        </authorList>
    </citation>
    <scope>NUCLEOTIDE SEQUENCE [LARGE SCALE GENOMIC DNA]</scope>
</reference>
<proteinExistence type="predicted"/>
<dbReference type="InterPro" id="IPR013201">
    <property type="entry name" value="Prot_inhib_I29"/>
</dbReference>
<feature type="domain" description="Cathepsin propeptide inhibitor" evidence="2">
    <location>
        <begin position="33"/>
        <end position="87"/>
    </location>
</feature>
<dbReference type="Ensembl" id="ENSSFOT00015002479.2">
    <property type="protein sequence ID" value="ENSSFOP00015002435.2"/>
    <property type="gene ID" value="ENSSFOG00015001620.2"/>
</dbReference>
<name>A0A8C9QXF5_SCLFO</name>
<accession>A0A8C9QXF5</accession>
<sequence>MKAVLLFLLVCVVALCVTSRPVSKKKSDVDGEFEEWKLKYEKSYSSPEEEARRKQQWLKSRAMVIEHNKKADAGEETYWMAVNHFADRVRHGSTAPPSVRKEGNTVEIIGTILHV</sequence>
<evidence type="ECO:0000313" key="4">
    <source>
        <dbReference type="Proteomes" id="UP000694397"/>
    </source>
</evidence>
<dbReference type="SUPFAM" id="SSF54001">
    <property type="entry name" value="Cysteine proteinases"/>
    <property type="match status" value="1"/>
</dbReference>
<dbReference type="SMART" id="SM00848">
    <property type="entry name" value="Inhibitor_I29"/>
    <property type="match status" value="1"/>
</dbReference>
<dbReference type="OrthoDB" id="5855924at2759"/>
<reference evidence="3" key="3">
    <citation type="submission" date="2025-09" db="UniProtKB">
        <authorList>
            <consortium name="Ensembl"/>
        </authorList>
    </citation>
    <scope>IDENTIFICATION</scope>
</reference>
<reference evidence="3" key="2">
    <citation type="submission" date="2025-08" db="UniProtKB">
        <authorList>
            <consortium name="Ensembl"/>
        </authorList>
    </citation>
    <scope>IDENTIFICATION</scope>
</reference>
<keyword evidence="4" id="KW-1185">Reference proteome</keyword>
<evidence type="ECO:0000259" key="2">
    <source>
        <dbReference type="SMART" id="SM00848"/>
    </source>
</evidence>
<dbReference type="Proteomes" id="UP000694397">
    <property type="component" value="Chromosome 15"/>
</dbReference>
<keyword evidence="1" id="KW-0732">Signal</keyword>
<evidence type="ECO:0000313" key="3">
    <source>
        <dbReference type="Ensembl" id="ENSSFOP00015002435.2"/>
    </source>
</evidence>
<protein>
    <recommendedName>
        <fullName evidence="2">Cathepsin propeptide inhibitor domain-containing protein</fullName>
    </recommendedName>
</protein>
<dbReference type="GeneTree" id="ENSGT00940000178412"/>
<evidence type="ECO:0000256" key="1">
    <source>
        <dbReference type="SAM" id="SignalP"/>
    </source>
</evidence>
<dbReference type="InterPro" id="IPR038765">
    <property type="entry name" value="Papain-like_cys_pep_sf"/>
</dbReference>
<organism evidence="3 4">
    <name type="scientific">Scleropages formosus</name>
    <name type="common">Asian bonytongue</name>
    <name type="synonym">Osteoglossum formosum</name>
    <dbReference type="NCBI Taxonomy" id="113540"/>
    <lineage>
        <taxon>Eukaryota</taxon>
        <taxon>Metazoa</taxon>
        <taxon>Chordata</taxon>
        <taxon>Craniata</taxon>
        <taxon>Vertebrata</taxon>
        <taxon>Euteleostomi</taxon>
        <taxon>Actinopterygii</taxon>
        <taxon>Neopterygii</taxon>
        <taxon>Teleostei</taxon>
        <taxon>Osteoglossocephala</taxon>
        <taxon>Osteoglossomorpha</taxon>
        <taxon>Osteoglossiformes</taxon>
        <taxon>Osteoglossidae</taxon>
        <taxon>Scleropages</taxon>
    </lineage>
</organism>
<feature type="chain" id="PRO_5034202166" description="Cathepsin propeptide inhibitor domain-containing protein" evidence="1">
    <location>
        <begin position="20"/>
        <end position="115"/>
    </location>
</feature>
<dbReference type="Pfam" id="PF08246">
    <property type="entry name" value="Inhibitor_I29"/>
    <property type="match status" value="1"/>
</dbReference>
<feature type="signal peptide" evidence="1">
    <location>
        <begin position="1"/>
        <end position="19"/>
    </location>
</feature>
<dbReference type="Gene3D" id="1.10.287.2250">
    <property type="match status" value="1"/>
</dbReference>